<dbReference type="AlphaFoldDB" id="F2ASE4"/>
<dbReference type="Gene3D" id="3.40.50.880">
    <property type="match status" value="1"/>
</dbReference>
<evidence type="ECO:0000313" key="4">
    <source>
        <dbReference type="Proteomes" id="UP000006222"/>
    </source>
</evidence>
<dbReference type="SUPFAM" id="SSF52317">
    <property type="entry name" value="Class I glutamine amidotransferase-like"/>
    <property type="match status" value="1"/>
</dbReference>
<evidence type="ECO:0000313" key="3">
    <source>
        <dbReference type="EMBL" id="EGF27391.1"/>
    </source>
</evidence>
<dbReference type="GO" id="GO:0008233">
    <property type="term" value="F:peptidase activity"/>
    <property type="evidence" value="ECO:0007669"/>
    <property type="project" value="UniProtKB-KW"/>
</dbReference>
<dbReference type="CDD" id="cd03134">
    <property type="entry name" value="GATase1_PfpI_like"/>
    <property type="match status" value="1"/>
</dbReference>
<dbReference type="PROSITE" id="PS51276">
    <property type="entry name" value="PEPTIDASE_C56_PFPI"/>
    <property type="match status" value="1"/>
</dbReference>
<reference evidence="3 4" key="1">
    <citation type="journal article" date="2013" name="Mar. Genomics">
        <title>Expression of sulfatases in Rhodopirellula baltica and the diversity of sulfatases in the genus Rhodopirellula.</title>
        <authorList>
            <person name="Wegner C.E."/>
            <person name="Richter-Heitmann T."/>
            <person name="Klindworth A."/>
            <person name="Klockow C."/>
            <person name="Richter M."/>
            <person name="Achstetter T."/>
            <person name="Glockner F.O."/>
            <person name="Harder J."/>
        </authorList>
    </citation>
    <scope>NUCLEOTIDE SEQUENCE [LARGE SCALE GENOMIC DNA]</scope>
    <source>
        <strain evidence="3 4">WH47</strain>
    </source>
</reference>
<dbReference type="NCBIfam" id="TIGR01382">
    <property type="entry name" value="PfpI"/>
    <property type="match status" value="1"/>
</dbReference>
<sequence>MFCAWRYRGTLSAFTLLRRSKTAFKTEFKDEDNDMSEQTLNKKRIAFLATDGFEQVELTKPWEAIQAAGAEVVLVSPKDGKIQGMNHDEKADQFTVDQNVANVSAEDFDGLVLPGGVANPDTLRTCETSVSFIRDFFKQHKPVAAICHGPWTLIEADVVRGRRVTSWPSLKTDLKNAGAEWVDEECVCDEGLVTSRNPDDLPAFCDKAIEEFAEGKHAAQTV</sequence>
<name>F2ASE4_RHOBT</name>
<dbReference type="PANTHER" id="PTHR42733">
    <property type="entry name" value="DJ-1 PROTEIN"/>
    <property type="match status" value="1"/>
</dbReference>
<dbReference type="Pfam" id="PF01965">
    <property type="entry name" value="DJ-1_PfpI"/>
    <property type="match status" value="1"/>
</dbReference>
<evidence type="ECO:0000259" key="2">
    <source>
        <dbReference type="Pfam" id="PF01965"/>
    </source>
</evidence>
<dbReference type="InterPro" id="IPR029062">
    <property type="entry name" value="Class_I_gatase-like"/>
</dbReference>
<gene>
    <name evidence="3" type="ORF">RBWH47_04631</name>
</gene>
<comment type="similarity">
    <text evidence="1">Belongs to the peptidase C56 family.</text>
</comment>
<dbReference type="Proteomes" id="UP000006222">
    <property type="component" value="Unassembled WGS sequence"/>
</dbReference>
<dbReference type="InterPro" id="IPR006286">
    <property type="entry name" value="C56_PfpI-like"/>
</dbReference>
<dbReference type="MEROPS" id="C56.001"/>
<dbReference type="InterPro" id="IPR002818">
    <property type="entry name" value="DJ-1/PfpI"/>
</dbReference>
<dbReference type="EMBL" id="AFAR01000143">
    <property type="protein sequence ID" value="EGF27391.1"/>
    <property type="molecule type" value="Genomic_DNA"/>
</dbReference>
<comment type="caution">
    <text evidence="3">The sequence shown here is derived from an EMBL/GenBank/DDBJ whole genome shotgun (WGS) entry which is preliminary data.</text>
</comment>
<keyword evidence="3" id="KW-0645">Protease</keyword>
<feature type="domain" description="DJ-1/PfpI" evidence="2">
    <location>
        <begin position="43"/>
        <end position="211"/>
    </location>
</feature>
<organism evidence="3 4">
    <name type="scientific">Rhodopirellula baltica WH47</name>
    <dbReference type="NCBI Taxonomy" id="991778"/>
    <lineage>
        <taxon>Bacteria</taxon>
        <taxon>Pseudomonadati</taxon>
        <taxon>Planctomycetota</taxon>
        <taxon>Planctomycetia</taxon>
        <taxon>Pirellulales</taxon>
        <taxon>Pirellulaceae</taxon>
        <taxon>Rhodopirellula</taxon>
    </lineage>
</organism>
<proteinExistence type="inferred from homology"/>
<dbReference type="PANTHER" id="PTHR42733:SF12">
    <property type="entry name" value="PROTEINASE"/>
    <property type="match status" value="1"/>
</dbReference>
<evidence type="ECO:0000256" key="1">
    <source>
        <dbReference type="ARBA" id="ARBA00008542"/>
    </source>
</evidence>
<dbReference type="GO" id="GO:0006508">
    <property type="term" value="P:proteolysis"/>
    <property type="evidence" value="ECO:0007669"/>
    <property type="project" value="UniProtKB-KW"/>
</dbReference>
<keyword evidence="3" id="KW-0378">Hydrolase</keyword>
<accession>F2ASE4</accession>
<dbReference type="PATRIC" id="fig|991778.3.peg.2803"/>
<protein>
    <submittedName>
        <fullName evidence="3">Intracellular protease, PfpI family protein</fullName>
    </submittedName>
</protein>